<accession>A0A3B7MPE9</accession>
<dbReference type="EMBL" id="CP032157">
    <property type="protein sequence ID" value="AXY74930.1"/>
    <property type="molecule type" value="Genomic_DNA"/>
</dbReference>
<keyword evidence="1" id="KW-0175">Coiled coil</keyword>
<keyword evidence="5" id="KW-1185">Reference proteome</keyword>
<name>A0A3B7MPE9_9BACT</name>
<dbReference type="AlphaFoldDB" id="A0A3B7MPE9"/>
<reference evidence="4 5" key="1">
    <citation type="submission" date="2018-09" db="EMBL/GenBank/DDBJ databases">
        <title>Genome sequencing of strain 6GH32-13.</title>
        <authorList>
            <person name="Weon H.-Y."/>
            <person name="Heo J."/>
            <person name="Kwon S.-W."/>
        </authorList>
    </citation>
    <scope>NUCLEOTIDE SEQUENCE [LARGE SCALE GENOMIC DNA]</scope>
    <source>
        <strain evidence="4 5">5GH32-13</strain>
    </source>
</reference>
<protein>
    <recommendedName>
        <fullName evidence="3">Peptidase M56 domain-containing protein</fullName>
    </recommendedName>
</protein>
<keyword evidence="2" id="KW-0812">Transmembrane</keyword>
<dbReference type="RefSeq" id="WP_119050813.1">
    <property type="nucleotide sequence ID" value="NZ_CP032157.1"/>
</dbReference>
<dbReference type="PANTHER" id="PTHR34978:SF3">
    <property type="entry name" value="SLR0241 PROTEIN"/>
    <property type="match status" value="1"/>
</dbReference>
<dbReference type="InterPro" id="IPR052173">
    <property type="entry name" value="Beta-lactam_resp_regulator"/>
</dbReference>
<gene>
    <name evidence="4" type="ORF">D3H65_13435</name>
</gene>
<keyword evidence="2" id="KW-0472">Membrane</keyword>
<evidence type="ECO:0000313" key="4">
    <source>
        <dbReference type="EMBL" id="AXY74930.1"/>
    </source>
</evidence>
<dbReference type="KEGG" id="pseg:D3H65_13435"/>
<dbReference type="InterPro" id="IPR008756">
    <property type="entry name" value="Peptidase_M56"/>
</dbReference>
<dbReference type="Pfam" id="PF05569">
    <property type="entry name" value="Peptidase_M56"/>
    <property type="match status" value="1"/>
</dbReference>
<feature type="domain" description="Peptidase M56" evidence="3">
    <location>
        <begin position="101"/>
        <end position="298"/>
    </location>
</feature>
<feature type="transmembrane region" description="Helical" evidence="2">
    <location>
        <begin position="20"/>
        <end position="37"/>
    </location>
</feature>
<dbReference type="Proteomes" id="UP000263900">
    <property type="component" value="Chromosome"/>
</dbReference>
<feature type="transmembrane region" description="Helical" evidence="2">
    <location>
        <begin position="99"/>
        <end position="123"/>
    </location>
</feature>
<keyword evidence="2" id="KW-1133">Transmembrane helix</keyword>
<feature type="coiled-coil region" evidence="1">
    <location>
        <begin position="521"/>
        <end position="586"/>
    </location>
</feature>
<dbReference type="CDD" id="cd07341">
    <property type="entry name" value="M56_BlaR1_MecR1_like"/>
    <property type="match status" value="1"/>
</dbReference>
<dbReference type="PANTHER" id="PTHR34978">
    <property type="entry name" value="POSSIBLE SENSOR-TRANSDUCER PROTEIN BLAR"/>
    <property type="match status" value="1"/>
</dbReference>
<proteinExistence type="predicted"/>
<dbReference type="OrthoDB" id="15218at2"/>
<evidence type="ECO:0000256" key="1">
    <source>
        <dbReference type="SAM" id="Coils"/>
    </source>
</evidence>
<evidence type="ECO:0000259" key="3">
    <source>
        <dbReference type="Pfam" id="PF05569"/>
    </source>
</evidence>
<sequence length="621" mass="70141">MNLVNQSAFLKALGWSLLDSLWQMGVLWLIYVLLTANGKKFNARQRHTLALLSLAGGSCWFLITLVINFYKAAATPQFVTLLVNAGEAINTPASFKSNIAGWLELVLPFLSVAYLLMTAWLFFRFYRQYRYTRQLFHQGLQKINPEWRVFLQQSVQHMSIHKKVTIWLSSMVDTPLTIGFWKPIILLPIAAVNNLSIEQTEAIILHELNHIRRNDYLVNLLIACSDIVLFFNPFAQLFSGIIRREREHSCDDLVLQFRYDASQYARALLLLEQSRSCTAPALAVAATGRGNTLLLNRVKRMLTNEPVTAPLNQKLMAWLLSAILIGFIGLYNPGRAIVTTMREVAVNAPESPVNEFSADISTPAPQPAANPGEQPFETVVPHTEKLIRQAVAIVLPDADDRNDEEKDEDDNAAAGQNLYSSLKFTTEMASYVSAPVIRDFSMQAAEAAVASAGSVTTHPYVPGNSFLIQALEDTLLPKKYTMSVSEKQAKEAMDKAMIALQAIDWKKVEKELNAAAGTVDIQQLQNEIKKAFKEVDWKKINTETEKALQETRKELVEEQALMRVQLERYNQVRQEKQDKINEVQYRILMDRLGENDKNSTCDQEKPANQQKNVKKKKIVII</sequence>
<feature type="transmembrane region" description="Helical" evidence="2">
    <location>
        <begin position="216"/>
        <end position="235"/>
    </location>
</feature>
<evidence type="ECO:0000256" key="2">
    <source>
        <dbReference type="SAM" id="Phobius"/>
    </source>
</evidence>
<evidence type="ECO:0000313" key="5">
    <source>
        <dbReference type="Proteomes" id="UP000263900"/>
    </source>
</evidence>
<organism evidence="4 5">
    <name type="scientific">Paraflavitalea soli</name>
    <dbReference type="NCBI Taxonomy" id="2315862"/>
    <lineage>
        <taxon>Bacteria</taxon>
        <taxon>Pseudomonadati</taxon>
        <taxon>Bacteroidota</taxon>
        <taxon>Chitinophagia</taxon>
        <taxon>Chitinophagales</taxon>
        <taxon>Chitinophagaceae</taxon>
        <taxon>Paraflavitalea</taxon>
    </lineage>
</organism>
<feature type="transmembrane region" description="Helical" evidence="2">
    <location>
        <begin position="49"/>
        <end position="70"/>
    </location>
</feature>